<protein>
    <recommendedName>
        <fullName evidence="3">AAA domain-containing protein</fullName>
    </recommendedName>
</protein>
<reference evidence="1 2" key="1">
    <citation type="submission" date="2023-08" db="EMBL/GenBank/DDBJ databases">
        <title>Implementing the SeqCode for naming new Mesorhizobium species isolated from Vachellia karroo root nodules.</title>
        <authorList>
            <person name="Van Lill M."/>
        </authorList>
    </citation>
    <scope>NUCLEOTIDE SEQUENCE [LARGE SCALE GENOMIC DNA]</scope>
    <source>
        <strain evidence="1 2">VK24D</strain>
    </source>
</reference>
<keyword evidence="2" id="KW-1185">Reference proteome</keyword>
<evidence type="ECO:0000313" key="1">
    <source>
        <dbReference type="EMBL" id="MDX8482031.1"/>
    </source>
</evidence>
<gene>
    <name evidence="1" type="ORF">RFN28_26735</name>
</gene>
<dbReference type="RefSeq" id="WP_320290174.1">
    <property type="nucleotide sequence ID" value="NZ_JAVIIW010000041.1"/>
</dbReference>
<sequence>MALTPRHLSSRLSDALANSRIVNVVGPRQDGKSILVRDLLKSAAYVTPDDDAARQSLEEDPYSQRKAHCGPDLSVRRARISDAFENIANAVRASVSFCAKTLGRF</sequence>
<evidence type="ECO:0000313" key="2">
    <source>
        <dbReference type="Proteomes" id="UP001287059"/>
    </source>
</evidence>
<name>A0ABU4Y5L7_9HYPH</name>
<dbReference type="EMBL" id="JAVIIW010000041">
    <property type="protein sequence ID" value="MDX8482031.1"/>
    <property type="molecule type" value="Genomic_DNA"/>
</dbReference>
<evidence type="ECO:0008006" key="3">
    <source>
        <dbReference type="Google" id="ProtNLM"/>
    </source>
</evidence>
<comment type="caution">
    <text evidence="1">The sequence shown here is derived from an EMBL/GenBank/DDBJ whole genome shotgun (WGS) entry which is preliminary data.</text>
</comment>
<dbReference type="Proteomes" id="UP001287059">
    <property type="component" value="Unassembled WGS sequence"/>
</dbReference>
<proteinExistence type="predicted"/>
<accession>A0ABU4Y5L7</accession>
<organism evidence="1 2">
    <name type="scientific">Mesorhizobium album</name>
    <dbReference type="NCBI Taxonomy" id="3072314"/>
    <lineage>
        <taxon>Bacteria</taxon>
        <taxon>Pseudomonadati</taxon>
        <taxon>Pseudomonadota</taxon>
        <taxon>Alphaproteobacteria</taxon>
        <taxon>Hyphomicrobiales</taxon>
        <taxon>Phyllobacteriaceae</taxon>
        <taxon>Mesorhizobium</taxon>
    </lineage>
</organism>